<dbReference type="AlphaFoldDB" id="A0AAE3MMJ0"/>
<protein>
    <submittedName>
        <fullName evidence="3">GDSL-type esterase/lipase family protein</fullName>
    </submittedName>
</protein>
<evidence type="ECO:0000313" key="3">
    <source>
        <dbReference type="EMBL" id="MCX2720461.1"/>
    </source>
</evidence>
<dbReference type="InterPro" id="IPR036514">
    <property type="entry name" value="SGNH_hydro_sf"/>
</dbReference>
<feature type="domain" description="SGNH hydrolase-type esterase" evidence="2">
    <location>
        <begin position="55"/>
        <end position="208"/>
    </location>
</feature>
<feature type="chain" id="PRO_5041937709" evidence="1">
    <location>
        <begin position="20"/>
        <end position="218"/>
    </location>
</feature>
<evidence type="ECO:0000259" key="2">
    <source>
        <dbReference type="Pfam" id="PF13472"/>
    </source>
</evidence>
<accession>A0AAE3MMJ0</accession>
<reference evidence="3" key="1">
    <citation type="submission" date="2022-11" db="EMBL/GenBank/DDBJ databases">
        <title>The characterization of three novel Bacteroidetes species and genomic analysis of their roles in tidal elemental geochemical cycles.</title>
        <authorList>
            <person name="Ma K.-J."/>
        </authorList>
    </citation>
    <scope>NUCLEOTIDE SEQUENCE</scope>
    <source>
        <strain evidence="3">M415</strain>
    </source>
</reference>
<name>A0AAE3MMJ0_9FLAO</name>
<dbReference type="PANTHER" id="PTHR30383:SF5">
    <property type="entry name" value="SGNH HYDROLASE-TYPE ESTERASE DOMAIN-CONTAINING PROTEIN"/>
    <property type="match status" value="1"/>
</dbReference>
<keyword evidence="4" id="KW-1185">Reference proteome</keyword>
<gene>
    <name evidence="3" type="ORF">OO016_12670</name>
</gene>
<dbReference type="SUPFAM" id="SSF52266">
    <property type="entry name" value="SGNH hydrolase"/>
    <property type="match status" value="1"/>
</dbReference>
<dbReference type="Proteomes" id="UP001207116">
    <property type="component" value="Unassembled WGS sequence"/>
</dbReference>
<evidence type="ECO:0000313" key="4">
    <source>
        <dbReference type="Proteomes" id="UP001207116"/>
    </source>
</evidence>
<keyword evidence="1" id="KW-0732">Signal</keyword>
<evidence type="ECO:0000256" key="1">
    <source>
        <dbReference type="SAM" id="SignalP"/>
    </source>
</evidence>
<dbReference type="PANTHER" id="PTHR30383">
    <property type="entry name" value="THIOESTERASE 1/PROTEASE 1/LYSOPHOSPHOLIPASE L1"/>
    <property type="match status" value="1"/>
</dbReference>
<dbReference type="Pfam" id="PF13472">
    <property type="entry name" value="Lipase_GDSL_2"/>
    <property type="match status" value="1"/>
</dbReference>
<feature type="signal peptide" evidence="1">
    <location>
        <begin position="1"/>
        <end position="19"/>
    </location>
</feature>
<comment type="caution">
    <text evidence="3">The sequence shown here is derived from an EMBL/GenBank/DDBJ whole genome shotgun (WGS) entry which is preliminary data.</text>
</comment>
<organism evidence="3 4">
    <name type="scientific">Lentiprolixibacter aurantiacus</name>
    <dbReference type="NCBI Taxonomy" id="2993939"/>
    <lineage>
        <taxon>Bacteria</taxon>
        <taxon>Pseudomonadati</taxon>
        <taxon>Bacteroidota</taxon>
        <taxon>Flavobacteriia</taxon>
        <taxon>Flavobacteriales</taxon>
        <taxon>Flavobacteriaceae</taxon>
        <taxon>Lentiprolixibacter</taxon>
    </lineage>
</organism>
<dbReference type="InterPro" id="IPR051532">
    <property type="entry name" value="Ester_Hydrolysis_Enzymes"/>
</dbReference>
<proteinExistence type="predicted"/>
<dbReference type="GO" id="GO:0004622">
    <property type="term" value="F:phosphatidylcholine lysophospholipase activity"/>
    <property type="evidence" value="ECO:0007669"/>
    <property type="project" value="TreeGrafter"/>
</dbReference>
<dbReference type="EMBL" id="JAPFQP010000004">
    <property type="protein sequence ID" value="MCX2720461.1"/>
    <property type="molecule type" value="Genomic_DNA"/>
</dbReference>
<sequence>MAKASVILLLSFLLTSAGARPQDPERFRKEVEKLVKRNDSLWDSTKETIVFTGSSSIKTWESLQSDFPSRQIINSGFGGSHASDLIAYTDQLVLRYKPSKVFIYEGDNDLSERKRPGKILKDINKILSKIWLANPNTEVILISAKPSISRWHRKGAFRRLNRRFKRLADRQPGLYFADVWTAMLSGKKLKKDLYIEDGLHINEKGYQIWKNVIDPYVN</sequence>
<dbReference type="RefSeq" id="WP_266014630.1">
    <property type="nucleotide sequence ID" value="NZ_JAPFQP010000004.1"/>
</dbReference>
<dbReference type="InterPro" id="IPR013830">
    <property type="entry name" value="SGNH_hydro"/>
</dbReference>
<dbReference type="Gene3D" id="3.40.50.1110">
    <property type="entry name" value="SGNH hydrolase"/>
    <property type="match status" value="1"/>
</dbReference>